<evidence type="ECO:0000313" key="19">
    <source>
        <dbReference type="Proteomes" id="UP000694397"/>
    </source>
</evidence>
<keyword evidence="11" id="KW-0131">Cell cycle</keyword>
<keyword evidence="19" id="KW-1185">Reference proteome</keyword>
<feature type="region of interest" description="Disordered" evidence="16">
    <location>
        <begin position="793"/>
        <end position="816"/>
    </location>
</feature>
<dbReference type="InterPro" id="IPR001715">
    <property type="entry name" value="CH_dom"/>
</dbReference>
<dbReference type="PANTHER" id="PTHR23167:SF3">
    <property type="entry name" value="CYTOSPIN-B"/>
    <property type="match status" value="1"/>
</dbReference>
<dbReference type="Gene3D" id="1.10.418.10">
    <property type="entry name" value="Calponin-like domain"/>
    <property type="match status" value="1"/>
</dbReference>
<dbReference type="InterPro" id="IPR036872">
    <property type="entry name" value="CH_dom_sf"/>
</dbReference>
<dbReference type="InterPro" id="IPR050540">
    <property type="entry name" value="F-actin_Monoox_Mical"/>
</dbReference>
<comment type="similarity">
    <text evidence="3">Belongs to the cytospin-A family.</text>
</comment>
<organism evidence="18 19">
    <name type="scientific">Scleropages formosus</name>
    <name type="common">Asian bonytongue</name>
    <name type="synonym">Osteoglossum formosum</name>
    <dbReference type="NCBI Taxonomy" id="113540"/>
    <lineage>
        <taxon>Eukaryota</taxon>
        <taxon>Metazoa</taxon>
        <taxon>Chordata</taxon>
        <taxon>Craniata</taxon>
        <taxon>Vertebrata</taxon>
        <taxon>Euteleostomi</taxon>
        <taxon>Actinopterygii</taxon>
        <taxon>Neopterygii</taxon>
        <taxon>Teleostei</taxon>
        <taxon>Osteoglossocephala</taxon>
        <taxon>Osteoglossomorpha</taxon>
        <taxon>Osteoglossiformes</taxon>
        <taxon>Osteoglossidae</taxon>
        <taxon>Scleropages</taxon>
    </lineage>
</organism>
<dbReference type="OrthoDB" id="21607at2759"/>
<keyword evidence="10" id="KW-0206">Cytoskeleton</keyword>
<evidence type="ECO:0000256" key="11">
    <source>
        <dbReference type="ARBA" id="ARBA00023306"/>
    </source>
</evidence>
<comment type="subcellular location">
    <subcellularLocation>
        <location evidence="2">Cell junction</location>
        <location evidence="2">Gap junction</location>
    </subcellularLocation>
    <subcellularLocation>
        <location evidence="1">Cytoplasm</location>
        <location evidence="1">Cytoskeleton</location>
        <location evidence="1">Spindle</location>
    </subcellularLocation>
</comment>
<dbReference type="Ensembl" id="ENSSFOT00015023733.2">
    <property type="protein sequence ID" value="ENSSFOP00015023477.2"/>
    <property type="gene ID" value="ENSSFOG00015015085.2"/>
</dbReference>
<dbReference type="GO" id="GO:0005819">
    <property type="term" value="C:spindle"/>
    <property type="evidence" value="ECO:0007669"/>
    <property type="project" value="UniProtKB-SubCell"/>
</dbReference>
<evidence type="ECO:0000256" key="7">
    <source>
        <dbReference type="ARBA" id="ARBA00022868"/>
    </source>
</evidence>
<feature type="region of interest" description="Disordered" evidence="16">
    <location>
        <begin position="647"/>
        <end position="677"/>
    </location>
</feature>
<evidence type="ECO:0000256" key="12">
    <source>
        <dbReference type="ARBA" id="ARBA00025131"/>
    </source>
</evidence>
<feature type="domain" description="Calponin-homology (CH)" evidence="17">
    <location>
        <begin position="837"/>
        <end position="942"/>
    </location>
</feature>
<dbReference type="GO" id="GO:0051301">
    <property type="term" value="P:cell division"/>
    <property type="evidence" value="ECO:0007669"/>
    <property type="project" value="UniProtKB-KW"/>
</dbReference>
<accession>A0A8C9RUP0</accession>
<reference evidence="18 19" key="1">
    <citation type="submission" date="2019-04" db="EMBL/GenBank/DDBJ databases">
        <authorList>
            <consortium name="Wellcome Sanger Institute Data Sharing"/>
        </authorList>
    </citation>
    <scope>NUCLEOTIDE SEQUENCE [LARGE SCALE GENOMIC DNA]</scope>
</reference>
<dbReference type="GO" id="GO:0005921">
    <property type="term" value="C:gap junction"/>
    <property type="evidence" value="ECO:0007669"/>
    <property type="project" value="UniProtKB-SubCell"/>
</dbReference>
<evidence type="ECO:0000256" key="5">
    <source>
        <dbReference type="ARBA" id="ARBA00015657"/>
    </source>
</evidence>
<feature type="compositionally biased region" description="Low complexity" evidence="16">
    <location>
        <begin position="55"/>
        <end position="64"/>
    </location>
</feature>
<comment type="subunit">
    <text evidence="4">May interact with both microtubules and actin cytoskeleton.</text>
</comment>
<dbReference type="GeneTree" id="ENSGT00940000153592"/>
<feature type="compositionally biased region" description="Low complexity" evidence="16">
    <location>
        <begin position="208"/>
        <end position="229"/>
    </location>
</feature>
<comment type="function">
    <text evidence="12">Involved in cytokinesis and spindle organization. May play a role in actin cytoskeleton organization and microtubule stabilization and hence required for proper cell adhesion and migration.</text>
</comment>
<sequence>MGNHIGRLEDMEQGVQSAKKSGIPAPKEIPPTISRERVSLRDQLRPASNKKMIPSTSTSSLSTLAKNPRISIKTKSDNEVNDTAVLECQVKELLAEAKAKEFEISKLRTELQRCRGRCTLGGNSPDDAELDMQLLEVQALVKALQEKNGKFQRELAALRDENQNLKEKLLSLEQSPLFSSNCTTFSSSPTSLSSSEKYQYTTSKINRSPVKVSPSSSSDITKSSPSPDSSEFEKIPSRSDSVCSGLGKGPCDSSLNGKDLSVECLTEKIQKMEESHHSTAEELQATLQELSDQQQVVQELTAENERLAEEKGLLQTSLQQQRERVELLTQKNEGLLTRLQEQTESEEALARAARVVELEQRYSELVDNSRFEREKLVDIQQQLTSSLRELEKEHQEAQGFLTNLKEERDSLLRCIEKEQEASIKIARTVEEQRSNMEALKVDNGRLKAQLDMERQKVAELKAMQSASDNTEMQRLLKVALSEKEQLELSCTELQQELLQAKSEKDRAEGMLSKAEAECQQLQEKCTKQELEQSAAVLSLEEKNRENEAHIKDLKETIFELEDQVEQHRAIQLHTNQSILDLESQVKKLEEQKFEVEKQLKTLSKQMKEETEEWRRFQADLQTAVVVANDIKVEAQQELRTLRRRLQEEQERNTRLEGELEQLQGTRSKGEDADFSDTDGSPRWCGISMSQAAPTVSEPGATVKSLIKSFDSAVQSGLGHAHAMHSSSRSPLSGIPVRSAPAAAVSPIQRHSSIKPLSKMLEKRINLGDFSHPDKLLSPGDDLKPSSLMRKSPSLESVIKSPGNPTSRTSSFSYPKANSKLSVERKDPLAALAREYGGSKRNALLKWCQRKTEGYPNIDVTNFSSSWSDGLAFCALLHTYLPAHIPYQELVSHDKSRNLSLAFQAAESVGIKSSLDINEMMHTDRPDWQSVMQYVSQIYKYFET</sequence>
<dbReference type="SUPFAM" id="SSF47576">
    <property type="entry name" value="Calponin-homology domain, CH-domain"/>
    <property type="match status" value="1"/>
</dbReference>
<evidence type="ECO:0000256" key="2">
    <source>
        <dbReference type="ARBA" id="ARBA00004610"/>
    </source>
</evidence>
<dbReference type="GeneID" id="108936225"/>
<feature type="region of interest" description="Disordered" evidence="16">
    <location>
        <begin position="1"/>
        <end position="64"/>
    </location>
</feature>
<evidence type="ECO:0000256" key="1">
    <source>
        <dbReference type="ARBA" id="ARBA00004186"/>
    </source>
</evidence>
<evidence type="ECO:0000256" key="15">
    <source>
        <dbReference type="SAM" id="Coils"/>
    </source>
</evidence>
<dbReference type="CTD" id="92521"/>
<reference evidence="18" key="2">
    <citation type="submission" date="2025-08" db="UniProtKB">
        <authorList>
            <consortium name="Ensembl"/>
        </authorList>
    </citation>
    <scope>IDENTIFICATION</scope>
</reference>
<evidence type="ECO:0000256" key="13">
    <source>
        <dbReference type="ARBA" id="ARBA00033100"/>
    </source>
</evidence>
<feature type="region of interest" description="Disordered" evidence="16">
    <location>
        <begin position="203"/>
        <end position="250"/>
    </location>
</feature>
<dbReference type="AlphaFoldDB" id="A0A8C9RUP0"/>
<feature type="coiled-coil region" evidence="15">
    <location>
        <begin position="134"/>
        <end position="175"/>
    </location>
</feature>
<keyword evidence="8" id="KW-0965">Cell junction</keyword>
<evidence type="ECO:0000256" key="6">
    <source>
        <dbReference type="ARBA" id="ARBA00022618"/>
    </source>
</evidence>
<feature type="compositionally biased region" description="Basic and acidic residues" evidence="16">
    <location>
        <begin position="647"/>
        <end position="657"/>
    </location>
</feature>
<evidence type="ECO:0000259" key="17">
    <source>
        <dbReference type="PROSITE" id="PS50021"/>
    </source>
</evidence>
<dbReference type="RefSeq" id="XP_018610985.2">
    <property type="nucleotide sequence ID" value="XM_018755469.2"/>
</dbReference>
<evidence type="ECO:0000256" key="14">
    <source>
        <dbReference type="ARBA" id="ARBA00080480"/>
    </source>
</evidence>
<evidence type="ECO:0000313" key="18">
    <source>
        <dbReference type="Ensembl" id="ENSSFOP00015023477.2"/>
    </source>
</evidence>
<keyword evidence="9 15" id="KW-0175">Coiled coil</keyword>
<name>A0A8C9RUP0_SCLFO</name>
<proteinExistence type="inferred from homology"/>
<dbReference type="PANTHER" id="PTHR23167">
    <property type="entry name" value="CALPONIN HOMOLOGY DOMAIN-CONTAINING PROTEIN DDB_G0272472-RELATED"/>
    <property type="match status" value="1"/>
</dbReference>
<keyword evidence="10" id="KW-0963">Cytoplasm</keyword>
<evidence type="ECO:0000256" key="16">
    <source>
        <dbReference type="SAM" id="MobiDB-lite"/>
    </source>
</evidence>
<reference evidence="18" key="3">
    <citation type="submission" date="2025-09" db="UniProtKB">
        <authorList>
            <consortium name="Ensembl"/>
        </authorList>
    </citation>
    <scope>IDENTIFICATION</scope>
</reference>
<dbReference type="Proteomes" id="UP000694397">
    <property type="component" value="Chromosome 4"/>
</dbReference>
<keyword evidence="6" id="KW-0132">Cell division</keyword>
<evidence type="ECO:0000256" key="3">
    <source>
        <dbReference type="ARBA" id="ARBA00009452"/>
    </source>
</evidence>
<feature type="coiled-coil region" evidence="15">
    <location>
        <begin position="262"/>
        <end position="338"/>
    </location>
</feature>
<protein>
    <recommendedName>
        <fullName evidence="5">Cytospin-A</fullName>
    </recommendedName>
    <alternativeName>
        <fullName evidence="14">SPECC1-like protein</fullName>
    </alternativeName>
    <alternativeName>
        <fullName evidence="13">Sperm antigen with calponin homology and coiled-coil domains 1-like</fullName>
    </alternativeName>
</protein>
<dbReference type="FunFam" id="1.10.418.10:FF:000020">
    <property type="entry name" value="Cytospin-A isoform 1"/>
    <property type="match status" value="1"/>
</dbReference>
<evidence type="ECO:0000256" key="4">
    <source>
        <dbReference type="ARBA" id="ARBA00011235"/>
    </source>
</evidence>
<keyword evidence="7" id="KW-0303">Gap junction</keyword>
<gene>
    <name evidence="18" type="primary">SPECC1</name>
    <name evidence="18" type="synonym">specc1</name>
</gene>
<evidence type="ECO:0000256" key="10">
    <source>
        <dbReference type="ARBA" id="ARBA00023212"/>
    </source>
</evidence>
<feature type="compositionally biased region" description="Basic and acidic residues" evidence="16">
    <location>
        <begin position="34"/>
        <end position="44"/>
    </location>
</feature>
<dbReference type="Pfam" id="PF00307">
    <property type="entry name" value="CH"/>
    <property type="match status" value="1"/>
</dbReference>
<dbReference type="SMART" id="SM00033">
    <property type="entry name" value="CH"/>
    <property type="match status" value="1"/>
</dbReference>
<feature type="compositionally biased region" description="Basic and acidic residues" evidence="16">
    <location>
        <begin position="1"/>
        <end position="10"/>
    </location>
</feature>
<evidence type="ECO:0000256" key="9">
    <source>
        <dbReference type="ARBA" id="ARBA00023054"/>
    </source>
</evidence>
<dbReference type="PROSITE" id="PS50021">
    <property type="entry name" value="CH"/>
    <property type="match status" value="1"/>
</dbReference>
<feature type="compositionally biased region" description="Polar residues" evidence="16">
    <location>
        <begin position="802"/>
        <end position="812"/>
    </location>
</feature>
<evidence type="ECO:0000256" key="8">
    <source>
        <dbReference type="ARBA" id="ARBA00022949"/>
    </source>
</evidence>